<evidence type="ECO:0000313" key="6">
    <source>
        <dbReference type="EMBL" id="AZG33524.1"/>
    </source>
</evidence>
<dbReference type="OrthoDB" id="239260at2"/>
<evidence type="ECO:0000256" key="1">
    <source>
        <dbReference type="ARBA" id="ARBA00004496"/>
    </source>
</evidence>
<feature type="domain" description="UspA" evidence="5">
    <location>
        <begin position="6"/>
        <end position="144"/>
    </location>
</feature>
<dbReference type="PANTHER" id="PTHR47892">
    <property type="entry name" value="UNIVERSAL STRESS PROTEIN E"/>
    <property type="match status" value="1"/>
</dbReference>
<dbReference type="EMBL" id="CP034073">
    <property type="protein sequence ID" value="AZG33524.1"/>
    <property type="molecule type" value="Genomic_DNA"/>
</dbReference>
<comment type="function">
    <text evidence="4">Required for resistance to DNA-damaging agents.</text>
</comment>
<proteinExistence type="inferred from homology"/>
<reference evidence="9" key="2">
    <citation type="submission" date="2018-11" db="EMBL/GenBank/DDBJ databases">
        <title>Shewanella sp. R106.</title>
        <authorList>
            <person name="Hwang Y.J."/>
            <person name="Hwang C.Y."/>
        </authorList>
    </citation>
    <scope>NUCLEOTIDE SEQUENCE [LARGE SCALE GENOMIC DNA]</scope>
    <source>
        <strain evidence="9">R106</strain>
    </source>
</reference>
<evidence type="ECO:0000256" key="3">
    <source>
        <dbReference type="ARBA" id="ARBA00022490"/>
    </source>
</evidence>
<dbReference type="PANTHER" id="PTHR47892:SF1">
    <property type="entry name" value="UNIVERSAL STRESS PROTEIN E"/>
    <property type="match status" value="1"/>
</dbReference>
<dbReference type="EMBL" id="RKKB01000010">
    <property type="protein sequence ID" value="RPA27783.1"/>
    <property type="molecule type" value="Genomic_DNA"/>
</dbReference>
<comment type="similarity">
    <text evidence="2">Belongs to the universal stress protein A family.</text>
</comment>
<dbReference type="Proteomes" id="UP000278855">
    <property type="component" value="Unassembled WGS sequence"/>
</dbReference>
<dbReference type="PRINTS" id="PR01438">
    <property type="entry name" value="UNVRSLSTRESS"/>
</dbReference>
<reference evidence="6 8" key="1">
    <citation type="submission" date="2018-11" db="EMBL/GenBank/DDBJ databases">
        <title>Shewanella sp. M2.</title>
        <authorList>
            <person name="Hwang Y.J."/>
            <person name="Hwang C.Y."/>
        </authorList>
    </citation>
    <scope>NUCLEOTIDE SEQUENCE [LARGE SCALE GENOMIC DNA]</scope>
    <source>
        <strain evidence="6 8">M2</strain>
    </source>
</reference>
<keyword evidence="8" id="KW-1185">Reference proteome</keyword>
<dbReference type="AlphaFoldDB" id="A0A3N4DPK4"/>
<evidence type="ECO:0000259" key="5">
    <source>
        <dbReference type="Pfam" id="PF00582"/>
    </source>
</evidence>
<organism evidence="7 9">
    <name type="scientific">Shewanella psychromarinicola</name>
    <dbReference type="NCBI Taxonomy" id="2487742"/>
    <lineage>
        <taxon>Bacteria</taxon>
        <taxon>Pseudomonadati</taxon>
        <taxon>Pseudomonadota</taxon>
        <taxon>Gammaproteobacteria</taxon>
        <taxon>Alteromonadales</taxon>
        <taxon>Shewanellaceae</taxon>
        <taxon>Shewanella</taxon>
    </lineage>
</organism>
<keyword evidence="3" id="KW-0963">Cytoplasm</keyword>
<dbReference type="Proteomes" id="UP000273778">
    <property type="component" value="Chromosome"/>
</dbReference>
<dbReference type="Pfam" id="PF00582">
    <property type="entry name" value="Usp"/>
    <property type="match status" value="2"/>
</dbReference>
<name>A0A3N4DPK4_9GAMM</name>
<evidence type="ECO:0000313" key="9">
    <source>
        <dbReference type="Proteomes" id="UP000278855"/>
    </source>
</evidence>
<evidence type="ECO:0000313" key="7">
    <source>
        <dbReference type="EMBL" id="RPA27783.1"/>
    </source>
</evidence>
<dbReference type="RefSeq" id="WP_124013552.1">
    <property type="nucleotide sequence ID" value="NZ_CP034073.1"/>
</dbReference>
<evidence type="ECO:0000256" key="2">
    <source>
        <dbReference type="ARBA" id="ARBA00008791"/>
    </source>
</evidence>
<dbReference type="InterPro" id="IPR006016">
    <property type="entry name" value="UspA"/>
</dbReference>
<reference evidence="7" key="3">
    <citation type="submission" date="2018-11" db="EMBL/GenBank/DDBJ databases">
        <authorList>
            <person name="Hwang Y.J."/>
            <person name="Hwang C.Y."/>
        </authorList>
    </citation>
    <scope>NUCLEOTIDE SEQUENCE</scope>
    <source>
        <strain evidence="7">R106</strain>
    </source>
</reference>
<comment type="subcellular location">
    <subcellularLocation>
        <location evidence="1">Cytoplasm</location>
    </subcellularLocation>
</comment>
<dbReference type="GO" id="GO:0005737">
    <property type="term" value="C:cytoplasm"/>
    <property type="evidence" value="ECO:0007669"/>
    <property type="project" value="UniProtKB-SubCell"/>
</dbReference>
<feature type="domain" description="UspA" evidence="5">
    <location>
        <begin position="152"/>
        <end position="302"/>
    </location>
</feature>
<dbReference type="Gene3D" id="3.40.50.12370">
    <property type="match status" value="1"/>
</dbReference>
<evidence type="ECO:0000313" key="8">
    <source>
        <dbReference type="Proteomes" id="UP000273778"/>
    </source>
</evidence>
<gene>
    <name evidence="7" type="ORF">EGC77_16250</name>
    <name evidence="6" type="ORF">EGC80_00300</name>
</gene>
<sequence>MVTLHKLLVVSPASSIQPSVIAQSIKIAKNHQSHVTFFSVAEEIPKDQLALITLLPPQEIMDNLLKEQHAILKNNVEQFHHNYLTVDAQNAIGVPFIEVTKKVQQENYDLVILAAKTSEHPRKRFFGSTTIHLMRKCPCPVLTIGTKEDKPFKRIVAAIDVYAPSEEGLALNHKILTWAADLAVSENAELHVIHAWQLPSKDYLKCWGHNSKVDRLEMIMKEQQDRQKRFDNIIESNFAANNLPIAKLIEGIAQEEIPKYIEDHDIDLVIMGTVCRTGIAGLFIGNTAESILSEVSCSVLTLKPQGFMTPVK</sequence>
<dbReference type="CDD" id="cd00293">
    <property type="entry name" value="USP-like"/>
    <property type="match status" value="1"/>
</dbReference>
<dbReference type="InterPro" id="IPR006015">
    <property type="entry name" value="Universal_stress_UspA"/>
</dbReference>
<accession>A0A3N4DPK4</accession>
<evidence type="ECO:0000256" key="4">
    <source>
        <dbReference type="ARBA" id="ARBA00037131"/>
    </source>
</evidence>
<dbReference type="SUPFAM" id="SSF52402">
    <property type="entry name" value="Adenine nucleotide alpha hydrolases-like"/>
    <property type="match status" value="2"/>
</dbReference>
<dbReference type="KEGG" id="spsr:EGC80_00300"/>
<protein>
    <recommendedName>
        <fullName evidence="5">UspA domain-containing protein</fullName>
    </recommendedName>
</protein>